<name>A0ABQ2WEV4_9GAMM</name>
<gene>
    <name evidence="2" type="ORF">GCM10007158_11520</name>
</gene>
<accession>A0ABQ2WEV4</accession>
<feature type="transmembrane region" description="Helical" evidence="1">
    <location>
        <begin position="14"/>
        <end position="36"/>
    </location>
</feature>
<reference evidence="3" key="1">
    <citation type="journal article" date="2019" name="Int. J. Syst. Evol. Microbiol.">
        <title>The Global Catalogue of Microorganisms (GCM) 10K type strain sequencing project: providing services to taxonomists for standard genome sequencing and annotation.</title>
        <authorList>
            <consortium name="The Broad Institute Genomics Platform"/>
            <consortium name="The Broad Institute Genome Sequencing Center for Infectious Disease"/>
            <person name="Wu L."/>
            <person name="Ma J."/>
        </authorList>
    </citation>
    <scope>NUCLEOTIDE SEQUENCE [LARGE SCALE GENOMIC DNA]</scope>
    <source>
        <strain evidence="3">KCTC 22157</strain>
    </source>
</reference>
<keyword evidence="1" id="KW-1133">Transmembrane helix</keyword>
<dbReference type="EMBL" id="BMXO01000004">
    <property type="protein sequence ID" value="GGW52078.1"/>
    <property type="molecule type" value="Genomic_DNA"/>
</dbReference>
<dbReference type="PANTHER" id="PTHR15887:SF1">
    <property type="entry name" value="TRANSMEMBRANE PROTEIN 69"/>
    <property type="match status" value="1"/>
</dbReference>
<evidence type="ECO:0000256" key="1">
    <source>
        <dbReference type="SAM" id="Phobius"/>
    </source>
</evidence>
<proteinExistence type="predicted"/>
<feature type="transmembrane region" description="Helical" evidence="1">
    <location>
        <begin position="79"/>
        <end position="95"/>
    </location>
</feature>
<protein>
    <recommendedName>
        <fullName evidence="4">DUF3429 domain-containing protein</fullName>
    </recommendedName>
</protein>
<sequence>MSKQAGSVVSERRLAWGLGLAGLIPFIAASGAAWWAPTAWQVTAIYGFTYYSAVILSFLGGVHWGSALQVSRLGNGRRLVLAMVPSLIAWPALMFDVVTGLWVLLAGFVLIGLYDVSRDGREGFPRWYTGLRCVLTGIVGAAHLVVLWRLMVGGWHQTRF</sequence>
<keyword evidence="1" id="KW-0472">Membrane</keyword>
<dbReference type="Pfam" id="PF11911">
    <property type="entry name" value="DUF3429"/>
    <property type="match status" value="1"/>
</dbReference>
<dbReference type="Proteomes" id="UP000647585">
    <property type="component" value="Unassembled WGS sequence"/>
</dbReference>
<dbReference type="InterPro" id="IPR021836">
    <property type="entry name" value="DUF3429"/>
</dbReference>
<keyword evidence="3" id="KW-1185">Reference proteome</keyword>
<feature type="transmembrane region" description="Helical" evidence="1">
    <location>
        <begin position="129"/>
        <end position="151"/>
    </location>
</feature>
<evidence type="ECO:0008006" key="4">
    <source>
        <dbReference type="Google" id="ProtNLM"/>
    </source>
</evidence>
<evidence type="ECO:0000313" key="3">
    <source>
        <dbReference type="Proteomes" id="UP000647585"/>
    </source>
</evidence>
<comment type="caution">
    <text evidence="2">The sequence shown here is derived from an EMBL/GenBank/DDBJ whole genome shotgun (WGS) entry which is preliminary data.</text>
</comment>
<dbReference type="PANTHER" id="PTHR15887">
    <property type="entry name" value="TRANSMEMBRANE PROTEIN 69"/>
    <property type="match status" value="1"/>
</dbReference>
<organism evidence="2 3">
    <name type="scientific">Halomonas johnsoniae</name>
    <dbReference type="NCBI Taxonomy" id="502832"/>
    <lineage>
        <taxon>Bacteria</taxon>
        <taxon>Pseudomonadati</taxon>
        <taxon>Pseudomonadota</taxon>
        <taxon>Gammaproteobacteria</taxon>
        <taxon>Oceanospirillales</taxon>
        <taxon>Halomonadaceae</taxon>
        <taxon>Halomonas</taxon>
    </lineage>
</organism>
<evidence type="ECO:0000313" key="2">
    <source>
        <dbReference type="EMBL" id="GGW52078.1"/>
    </source>
</evidence>
<keyword evidence="1" id="KW-0812">Transmembrane</keyword>
<feature type="transmembrane region" description="Helical" evidence="1">
    <location>
        <begin position="48"/>
        <end position="67"/>
    </location>
</feature>